<dbReference type="EMBL" id="GBXM01064734">
    <property type="protein sequence ID" value="JAH43843.1"/>
    <property type="molecule type" value="Transcribed_RNA"/>
</dbReference>
<reference evidence="1" key="1">
    <citation type="submission" date="2014-11" db="EMBL/GenBank/DDBJ databases">
        <authorList>
            <person name="Amaro Gonzalez C."/>
        </authorList>
    </citation>
    <scope>NUCLEOTIDE SEQUENCE</scope>
</reference>
<reference evidence="1" key="2">
    <citation type="journal article" date="2015" name="Fish Shellfish Immunol.">
        <title>Early steps in the European eel (Anguilla anguilla)-Vibrio vulnificus interaction in the gills: Role of the RtxA13 toxin.</title>
        <authorList>
            <person name="Callol A."/>
            <person name="Pajuelo D."/>
            <person name="Ebbesson L."/>
            <person name="Teles M."/>
            <person name="MacKenzie S."/>
            <person name="Amaro C."/>
        </authorList>
    </citation>
    <scope>NUCLEOTIDE SEQUENCE</scope>
</reference>
<name>A0A0E9STK6_ANGAN</name>
<protein>
    <submittedName>
        <fullName evidence="1">Uncharacterized protein</fullName>
    </submittedName>
</protein>
<dbReference type="AlphaFoldDB" id="A0A0E9STK6"/>
<sequence length="45" mass="5148">MPIESSTEIEQIYHKSAFWCPSVPCESEGNLWHRRSCCVCTLTGM</sequence>
<accession>A0A0E9STK6</accession>
<proteinExistence type="predicted"/>
<evidence type="ECO:0000313" key="1">
    <source>
        <dbReference type="EMBL" id="JAH43843.1"/>
    </source>
</evidence>
<organism evidence="1">
    <name type="scientific">Anguilla anguilla</name>
    <name type="common">European freshwater eel</name>
    <name type="synonym">Muraena anguilla</name>
    <dbReference type="NCBI Taxonomy" id="7936"/>
    <lineage>
        <taxon>Eukaryota</taxon>
        <taxon>Metazoa</taxon>
        <taxon>Chordata</taxon>
        <taxon>Craniata</taxon>
        <taxon>Vertebrata</taxon>
        <taxon>Euteleostomi</taxon>
        <taxon>Actinopterygii</taxon>
        <taxon>Neopterygii</taxon>
        <taxon>Teleostei</taxon>
        <taxon>Anguilliformes</taxon>
        <taxon>Anguillidae</taxon>
        <taxon>Anguilla</taxon>
    </lineage>
</organism>